<dbReference type="GO" id="GO:0050684">
    <property type="term" value="P:regulation of mRNA processing"/>
    <property type="evidence" value="ECO:0007669"/>
    <property type="project" value="TreeGrafter"/>
</dbReference>
<dbReference type="PANTHER" id="PTHR47634:SF9">
    <property type="entry name" value="PROTEIN KINASE DOMAIN-CONTAINING PROTEIN-RELATED"/>
    <property type="match status" value="1"/>
</dbReference>
<sequence>MLAEGMDDCLYSNTHVLDSRCIFLAPNTDSAASAYCHLNQHQALFNPSHPFGGCDRILVQVILPLVLSLMAPNQPVSNRPTSAILVHLAASEIDCCSNIMESSSRLQDQQDVFLYTGYEVQFEDLMKYRQFGFHPITLGEVLPKSNTCVSHVDKQPTYRIMLKIGHGAFCTAWLARDLVKKRYVAIKVGLGSDTPNPSREAEILSLLCKTEREKYKCQRVIELFDAFVVQGPNRFHQFLVTEVVAPLSDGDNLKQCSLGAIRQVIQGFAYLHEEGVVHGDPHLGNLGIALPQLEQFTEDEITDHYASPECIPVVPCDPTFPLHSLPPYIVESVGMASFLRFHNAFPASSEISIRILDFGRAYMPSKTIPELSGAPPLEIRPPEYMIQDISSGKIGSAWRKEADIWAVGCTLFHIETGGGLIPRWSSLKYCLSWAIQFGGHAPESWPELDNNQTEHPRNC</sequence>
<dbReference type="OMA" id="AASAYCH"/>
<keyword evidence="4" id="KW-0547">Nucleotide-binding</keyword>
<dbReference type="Gene3D" id="1.10.510.10">
    <property type="entry name" value="Transferase(Phosphotransferase) domain 1"/>
    <property type="match status" value="1"/>
</dbReference>
<dbReference type="AlphaFoldDB" id="E9DTA9"/>
<dbReference type="InterPro" id="IPR051334">
    <property type="entry name" value="SRPK"/>
</dbReference>
<evidence type="ECO:0000256" key="1">
    <source>
        <dbReference type="ARBA" id="ARBA00012513"/>
    </source>
</evidence>
<comment type="catalytic activity">
    <reaction evidence="8">
        <text>L-seryl-[protein] + ATP = O-phospho-L-seryl-[protein] + ADP + H(+)</text>
        <dbReference type="Rhea" id="RHEA:17989"/>
        <dbReference type="Rhea" id="RHEA-COMP:9863"/>
        <dbReference type="Rhea" id="RHEA-COMP:11604"/>
        <dbReference type="ChEBI" id="CHEBI:15378"/>
        <dbReference type="ChEBI" id="CHEBI:29999"/>
        <dbReference type="ChEBI" id="CHEBI:30616"/>
        <dbReference type="ChEBI" id="CHEBI:83421"/>
        <dbReference type="ChEBI" id="CHEBI:456216"/>
        <dbReference type="EC" id="2.7.11.1"/>
    </reaction>
</comment>
<feature type="domain" description="Protein kinase" evidence="9">
    <location>
        <begin position="158"/>
        <end position="459"/>
    </location>
</feature>
<dbReference type="OrthoDB" id="5979581at2759"/>
<evidence type="ECO:0000256" key="6">
    <source>
        <dbReference type="ARBA" id="ARBA00022840"/>
    </source>
</evidence>
<dbReference type="InterPro" id="IPR011009">
    <property type="entry name" value="Kinase-like_dom_sf"/>
</dbReference>
<evidence type="ECO:0000256" key="5">
    <source>
        <dbReference type="ARBA" id="ARBA00022777"/>
    </source>
</evidence>
<dbReference type="PROSITE" id="PS50011">
    <property type="entry name" value="PROTEIN_KINASE_DOM"/>
    <property type="match status" value="1"/>
</dbReference>
<dbReference type="GO" id="GO:0004674">
    <property type="term" value="F:protein serine/threonine kinase activity"/>
    <property type="evidence" value="ECO:0007669"/>
    <property type="project" value="UniProtKB-KW"/>
</dbReference>
<dbReference type="InParanoid" id="E9DTA9"/>
<evidence type="ECO:0000313" key="11">
    <source>
        <dbReference type="Proteomes" id="UP000002499"/>
    </source>
</evidence>
<dbReference type="HOGENOM" id="CLU_000288_81_2_1"/>
<keyword evidence="3" id="KW-0808">Transferase</keyword>
<comment type="catalytic activity">
    <reaction evidence="7">
        <text>L-threonyl-[protein] + ATP = O-phospho-L-threonyl-[protein] + ADP + H(+)</text>
        <dbReference type="Rhea" id="RHEA:46608"/>
        <dbReference type="Rhea" id="RHEA-COMP:11060"/>
        <dbReference type="Rhea" id="RHEA-COMP:11605"/>
        <dbReference type="ChEBI" id="CHEBI:15378"/>
        <dbReference type="ChEBI" id="CHEBI:30013"/>
        <dbReference type="ChEBI" id="CHEBI:30616"/>
        <dbReference type="ChEBI" id="CHEBI:61977"/>
        <dbReference type="ChEBI" id="CHEBI:456216"/>
        <dbReference type="EC" id="2.7.11.1"/>
    </reaction>
</comment>
<dbReference type="GO" id="GO:0005524">
    <property type="term" value="F:ATP binding"/>
    <property type="evidence" value="ECO:0007669"/>
    <property type="project" value="UniProtKB-KW"/>
</dbReference>
<organism evidence="11">
    <name type="scientific">Metarhizium acridum (strain CQMa 102)</name>
    <dbReference type="NCBI Taxonomy" id="655827"/>
    <lineage>
        <taxon>Eukaryota</taxon>
        <taxon>Fungi</taxon>
        <taxon>Dikarya</taxon>
        <taxon>Ascomycota</taxon>
        <taxon>Pezizomycotina</taxon>
        <taxon>Sordariomycetes</taxon>
        <taxon>Hypocreomycetidae</taxon>
        <taxon>Hypocreales</taxon>
        <taxon>Clavicipitaceae</taxon>
        <taxon>Metarhizium</taxon>
    </lineage>
</organism>
<dbReference type="Proteomes" id="UP000002499">
    <property type="component" value="Unassembled WGS sequence"/>
</dbReference>
<evidence type="ECO:0000259" key="9">
    <source>
        <dbReference type="PROSITE" id="PS50011"/>
    </source>
</evidence>
<accession>E9DTA9</accession>
<keyword evidence="5 10" id="KW-0418">Kinase</keyword>
<evidence type="ECO:0000256" key="8">
    <source>
        <dbReference type="ARBA" id="ARBA00048679"/>
    </source>
</evidence>
<dbReference type="EMBL" id="GL698472">
    <property type="protein sequence ID" value="EFY93208.1"/>
    <property type="molecule type" value="Genomic_DNA"/>
</dbReference>
<proteinExistence type="predicted"/>
<gene>
    <name evidence="10" type="ORF">MAC_00991</name>
</gene>
<evidence type="ECO:0000256" key="7">
    <source>
        <dbReference type="ARBA" id="ARBA00047899"/>
    </source>
</evidence>
<dbReference type="Gene3D" id="3.30.200.20">
    <property type="entry name" value="Phosphorylase Kinase, domain 1"/>
    <property type="match status" value="1"/>
</dbReference>
<dbReference type="PANTHER" id="PTHR47634">
    <property type="entry name" value="PROTEIN KINASE DOMAIN-CONTAINING PROTEIN-RELATED"/>
    <property type="match status" value="1"/>
</dbReference>
<dbReference type="SUPFAM" id="SSF56112">
    <property type="entry name" value="Protein kinase-like (PK-like)"/>
    <property type="match status" value="1"/>
</dbReference>
<name>E9DTA9_METAQ</name>
<dbReference type="eggNOG" id="KOG1290">
    <property type="taxonomic scope" value="Eukaryota"/>
</dbReference>
<evidence type="ECO:0000256" key="4">
    <source>
        <dbReference type="ARBA" id="ARBA00022741"/>
    </source>
</evidence>
<keyword evidence="6" id="KW-0067">ATP-binding</keyword>
<dbReference type="GO" id="GO:0000245">
    <property type="term" value="P:spliceosomal complex assembly"/>
    <property type="evidence" value="ECO:0007669"/>
    <property type="project" value="TreeGrafter"/>
</dbReference>
<keyword evidence="2" id="KW-0723">Serine/threonine-protein kinase</keyword>
<evidence type="ECO:0000256" key="2">
    <source>
        <dbReference type="ARBA" id="ARBA00022527"/>
    </source>
</evidence>
<dbReference type="EC" id="2.7.11.1" evidence="1"/>
<reference evidence="10 11" key="1">
    <citation type="journal article" date="2011" name="PLoS Genet.">
        <title>Genome sequencing and comparative transcriptomics of the model entomopathogenic fungi Metarhizium anisopliae and M. acridum.</title>
        <authorList>
            <person name="Gao Q."/>
            <person name="Jin K."/>
            <person name="Ying S.H."/>
            <person name="Zhang Y."/>
            <person name="Xiao G."/>
            <person name="Shang Y."/>
            <person name="Duan Z."/>
            <person name="Hu X."/>
            <person name="Xie X.Q."/>
            <person name="Zhou G."/>
            <person name="Peng G."/>
            <person name="Luo Z."/>
            <person name="Huang W."/>
            <person name="Wang B."/>
            <person name="Fang W."/>
            <person name="Wang S."/>
            <person name="Zhong Y."/>
            <person name="Ma L.J."/>
            <person name="St Leger R.J."/>
            <person name="Zhao G.P."/>
            <person name="Pei Y."/>
            <person name="Feng M.G."/>
            <person name="Xia Y."/>
            <person name="Wang C."/>
        </authorList>
    </citation>
    <scope>NUCLEOTIDE SEQUENCE [LARGE SCALE GENOMIC DNA]</scope>
    <source>
        <strain evidence="10 11">CQMa 102</strain>
    </source>
</reference>
<evidence type="ECO:0000256" key="3">
    <source>
        <dbReference type="ARBA" id="ARBA00022679"/>
    </source>
</evidence>
<protein>
    <recommendedName>
        <fullName evidence="1">non-specific serine/threonine protein kinase</fullName>
        <ecNumber evidence="1">2.7.11.1</ecNumber>
    </recommendedName>
</protein>
<keyword evidence="11" id="KW-1185">Reference proteome</keyword>
<dbReference type="SMART" id="SM00220">
    <property type="entry name" value="S_TKc"/>
    <property type="match status" value="1"/>
</dbReference>
<dbReference type="InterPro" id="IPR000719">
    <property type="entry name" value="Prot_kinase_dom"/>
</dbReference>
<evidence type="ECO:0000313" key="10">
    <source>
        <dbReference type="EMBL" id="EFY93208.1"/>
    </source>
</evidence>